<protein>
    <submittedName>
        <fullName evidence="2">Phytanoyl-CoA dioxygenase family protein</fullName>
    </submittedName>
</protein>
<keyword evidence="2" id="KW-0223">Dioxygenase</keyword>
<dbReference type="RefSeq" id="WP_138730444.1">
    <property type="nucleotide sequence ID" value="NZ_SRMP02000010.1"/>
</dbReference>
<dbReference type="SUPFAM" id="SSF51197">
    <property type="entry name" value="Clavaminate synthase-like"/>
    <property type="match status" value="1"/>
</dbReference>
<gene>
    <name evidence="2" type="ORF">E5L68_007530</name>
</gene>
<dbReference type="Gene3D" id="2.60.120.620">
    <property type="entry name" value="q2cbj1_9rhob like domain"/>
    <property type="match status" value="1"/>
</dbReference>
<keyword evidence="3" id="KW-1185">Reference proteome</keyword>
<evidence type="ECO:0000313" key="2">
    <source>
        <dbReference type="EMBL" id="MFN0291238.1"/>
    </source>
</evidence>
<comment type="cofactor">
    <cofactor evidence="1">
        <name>Fe(2+)</name>
        <dbReference type="ChEBI" id="CHEBI:29033"/>
    </cofactor>
</comment>
<proteinExistence type="predicted"/>
<dbReference type="PANTHER" id="PTHR20883:SF48">
    <property type="entry name" value="ECTOINE DIOXYGENASE"/>
    <property type="match status" value="1"/>
</dbReference>
<dbReference type="Proteomes" id="UP001517367">
    <property type="component" value="Unassembled WGS sequence"/>
</dbReference>
<reference evidence="2 3" key="1">
    <citation type="submission" date="2024-12" db="EMBL/GenBank/DDBJ databases">
        <authorList>
            <person name="Hu S."/>
        </authorList>
    </citation>
    <scope>NUCLEOTIDE SEQUENCE [LARGE SCALE GENOMIC DNA]</scope>
    <source>
        <strain evidence="2 3">P-25</strain>
    </source>
</reference>
<dbReference type="Pfam" id="PF05721">
    <property type="entry name" value="PhyH"/>
    <property type="match status" value="1"/>
</dbReference>
<evidence type="ECO:0000256" key="1">
    <source>
        <dbReference type="ARBA" id="ARBA00001954"/>
    </source>
</evidence>
<sequence>MKVESSNSLKQGCFSTAKLELEQLGFSTVDNIYTPEEVGQMLTLIAAANSDKATFRKSEDLFAIRQFLKEVPEIKDIIFNDNLRSLINEAFGQSFFVVKSIYFDKPDKSNWYVAYHQDLTISVDKKVELEGFGPWTVKQGQFSVQPPLTILQRNFTIRIHLDHTDGNNGALKVIAQSHLKNIYRPETINWDLEREITCEVKLGGIMLMKPLLLHSSSRTTSGQKRRVIHIEFSDVELPPAIQWSERLN</sequence>
<dbReference type="GO" id="GO:0051213">
    <property type="term" value="F:dioxygenase activity"/>
    <property type="evidence" value="ECO:0007669"/>
    <property type="project" value="UniProtKB-KW"/>
</dbReference>
<accession>A0ABW9JHN8</accession>
<name>A0ABW9JHN8_9SPHI</name>
<keyword evidence="2" id="KW-0560">Oxidoreductase</keyword>
<dbReference type="PANTHER" id="PTHR20883">
    <property type="entry name" value="PHYTANOYL-COA DIOXYGENASE DOMAIN CONTAINING 1"/>
    <property type="match status" value="1"/>
</dbReference>
<comment type="caution">
    <text evidence="2">The sequence shown here is derived from an EMBL/GenBank/DDBJ whole genome shotgun (WGS) entry which is preliminary data.</text>
</comment>
<evidence type="ECO:0000313" key="3">
    <source>
        <dbReference type="Proteomes" id="UP001517367"/>
    </source>
</evidence>
<dbReference type="EMBL" id="SRMP02000010">
    <property type="protein sequence ID" value="MFN0291238.1"/>
    <property type="molecule type" value="Genomic_DNA"/>
</dbReference>
<organism evidence="2 3">
    <name type="scientific">Pedobacter helvus</name>
    <dbReference type="NCBI Taxonomy" id="2563444"/>
    <lineage>
        <taxon>Bacteria</taxon>
        <taxon>Pseudomonadati</taxon>
        <taxon>Bacteroidota</taxon>
        <taxon>Sphingobacteriia</taxon>
        <taxon>Sphingobacteriales</taxon>
        <taxon>Sphingobacteriaceae</taxon>
        <taxon>Pedobacter</taxon>
    </lineage>
</organism>
<dbReference type="InterPro" id="IPR008775">
    <property type="entry name" value="Phytyl_CoA_dOase-like"/>
</dbReference>